<evidence type="ECO:0000313" key="1">
    <source>
        <dbReference type="EMBL" id="ODM93427.1"/>
    </source>
</evidence>
<keyword evidence="2" id="KW-1185">Reference proteome</keyword>
<protein>
    <submittedName>
        <fullName evidence="1">Uncharacterized protein</fullName>
    </submittedName>
</protein>
<organism evidence="1 2">
    <name type="scientific">Orchesella cincta</name>
    <name type="common">Springtail</name>
    <name type="synonym">Podura cincta</name>
    <dbReference type="NCBI Taxonomy" id="48709"/>
    <lineage>
        <taxon>Eukaryota</taxon>
        <taxon>Metazoa</taxon>
        <taxon>Ecdysozoa</taxon>
        <taxon>Arthropoda</taxon>
        <taxon>Hexapoda</taxon>
        <taxon>Collembola</taxon>
        <taxon>Entomobryomorpha</taxon>
        <taxon>Entomobryoidea</taxon>
        <taxon>Orchesellidae</taxon>
        <taxon>Orchesellinae</taxon>
        <taxon>Orchesella</taxon>
    </lineage>
</organism>
<reference evidence="1 2" key="1">
    <citation type="journal article" date="2016" name="Genome Biol. Evol.">
        <title>Gene Family Evolution Reflects Adaptation to Soil Environmental Stressors in the Genome of the Collembolan Orchesella cincta.</title>
        <authorList>
            <person name="Faddeeva-Vakhrusheva A."/>
            <person name="Derks M.F."/>
            <person name="Anvar S.Y."/>
            <person name="Agamennone V."/>
            <person name="Suring W."/>
            <person name="Smit S."/>
            <person name="van Straalen N.M."/>
            <person name="Roelofs D."/>
        </authorList>
    </citation>
    <scope>NUCLEOTIDE SEQUENCE [LARGE SCALE GENOMIC DNA]</scope>
    <source>
        <tissue evidence="1">Mixed pool</tissue>
    </source>
</reference>
<name>A0A1D2MK94_ORCCI</name>
<dbReference type="Proteomes" id="UP000094527">
    <property type="component" value="Unassembled WGS sequence"/>
</dbReference>
<dbReference type="AlphaFoldDB" id="A0A1D2MK94"/>
<gene>
    <name evidence="1" type="ORF">Ocin01_13254</name>
</gene>
<dbReference type="PANTHER" id="PTHR33053">
    <property type="entry name" value="PROTEIN, PUTATIVE-RELATED"/>
    <property type="match status" value="1"/>
</dbReference>
<proteinExistence type="predicted"/>
<evidence type="ECO:0000313" key="2">
    <source>
        <dbReference type="Proteomes" id="UP000094527"/>
    </source>
</evidence>
<sequence length="207" mass="22973">NAIEKSVAIGMSNLKFITSYNSTIPTCLISITVSTDGVPLSKSSAVNLWPILVKVDQCIRVVPILVAVYSGETKPETITEFLTDFVNEMRFLEQDGVIVNGTLYFVNVSCVVADAPARAFVIGVKPHTAYHACERCQDDGNWNGRMCFSTRPGLLLERFVSEMEELYGQTSIVYNVHSLLHVHQDALIYGSLDNVSAFPFENYLQKI</sequence>
<dbReference type="OrthoDB" id="6622109at2759"/>
<dbReference type="PANTHER" id="PTHR33053:SF25">
    <property type="entry name" value="TRANSPOSASE DOMAIN-CONTAINING PROTEIN"/>
    <property type="match status" value="1"/>
</dbReference>
<dbReference type="STRING" id="48709.A0A1D2MK94"/>
<feature type="non-terminal residue" evidence="1">
    <location>
        <position position="1"/>
    </location>
</feature>
<accession>A0A1D2MK94</accession>
<dbReference type="EMBL" id="LJIJ01000994">
    <property type="protein sequence ID" value="ODM93427.1"/>
    <property type="molecule type" value="Genomic_DNA"/>
</dbReference>
<dbReference type="OMA" id="AYEFENN"/>
<comment type="caution">
    <text evidence="1">The sequence shown here is derived from an EMBL/GenBank/DDBJ whole genome shotgun (WGS) entry which is preliminary data.</text>
</comment>